<feature type="domain" description="SnoaL-like" evidence="1">
    <location>
        <begin position="19"/>
        <end position="111"/>
    </location>
</feature>
<accession>A0A5C4V2K5</accession>
<dbReference type="InterPro" id="IPR037401">
    <property type="entry name" value="SnoaL-like"/>
</dbReference>
<dbReference type="NCBIfam" id="TIGR02246">
    <property type="entry name" value="SgcJ/EcaC family oxidoreductase"/>
    <property type="match status" value="1"/>
</dbReference>
<dbReference type="Proteomes" id="UP000312512">
    <property type="component" value="Unassembled WGS sequence"/>
</dbReference>
<gene>
    <name evidence="2" type="ORF">FH608_048240</name>
</gene>
<evidence type="ECO:0000259" key="1">
    <source>
        <dbReference type="Pfam" id="PF13474"/>
    </source>
</evidence>
<dbReference type="InterPro" id="IPR011944">
    <property type="entry name" value="Steroid_delta5-4_isomerase"/>
</dbReference>
<dbReference type="OrthoDB" id="2887901at2"/>
<protein>
    <submittedName>
        <fullName evidence="2">SgcJ/EcaC family oxidoreductase</fullName>
    </submittedName>
</protein>
<dbReference type="Gene3D" id="3.10.450.50">
    <property type="match status" value="1"/>
</dbReference>
<organism evidence="2 3">
    <name type="scientific">Nonomuraea phyllanthi</name>
    <dbReference type="NCBI Taxonomy" id="2219224"/>
    <lineage>
        <taxon>Bacteria</taxon>
        <taxon>Bacillati</taxon>
        <taxon>Actinomycetota</taxon>
        <taxon>Actinomycetes</taxon>
        <taxon>Streptosporangiales</taxon>
        <taxon>Streptosporangiaceae</taxon>
        <taxon>Nonomuraea</taxon>
    </lineage>
</organism>
<dbReference type="Pfam" id="PF13474">
    <property type="entry name" value="SnoaL_3"/>
    <property type="match status" value="1"/>
</dbReference>
<proteinExistence type="predicted"/>
<sequence>MNADIEAIEQVVRDAEELQSDVDGFTGLLTDEVSLINFTGIRLRGRDQVRKVMAQALRTPLKDVLTKNELLDITFLRPDVALAALTKHVNDGRTGALTFVLVKDEGAWRIALAQTTPVAAA</sequence>
<comment type="caution">
    <text evidence="2">The sequence shown here is derived from an EMBL/GenBank/DDBJ whole genome shotgun (WGS) entry which is preliminary data.</text>
</comment>
<dbReference type="RefSeq" id="WP_139637942.1">
    <property type="nucleotide sequence ID" value="NZ_VDLX02000032.1"/>
</dbReference>
<evidence type="ECO:0000313" key="3">
    <source>
        <dbReference type="Proteomes" id="UP000312512"/>
    </source>
</evidence>
<reference evidence="2 3" key="1">
    <citation type="submission" date="2019-10" db="EMBL/GenBank/DDBJ databases">
        <title>Nonomuraea sp. nov., isolated from Phyllanthus amarus.</title>
        <authorList>
            <person name="Klykleung N."/>
            <person name="Tanasupawat S."/>
        </authorList>
    </citation>
    <scope>NUCLEOTIDE SEQUENCE [LARGE SCALE GENOMIC DNA]</scope>
    <source>
        <strain evidence="2 3">PA1-10</strain>
    </source>
</reference>
<dbReference type="EMBL" id="VDLX02000032">
    <property type="protein sequence ID" value="KAB8184762.1"/>
    <property type="molecule type" value="Genomic_DNA"/>
</dbReference>
<dbReference type="AlphaFoldDB" id="A0A5C4V2K5"/>
<keyword evidence="3" id="KW-1185">Reference proteome</keyword>
<evidence type="ECO:0000313" key="2">
    <source>
        <dbReference type="EMBL" id="KAB8184762.1"/>
    </source>
</evidence>
<name>A0A5C4V2K5_9ACTN</name>
<dbReference type="SUPFAM" id="SSF54427">
    <property type="entry name" value="NTF2-like"/>
    <property type="match status" value="1"/>
</dbReference>
<dbReference type="InterPro" id="IPR032710">
    <property type="entry name" value="NTF2-like_dom_sf"/>
</dbReference>